<organism evidence="2 3">
    <name type="scientific">Datura stramonium</name>
    <name type="common">Jimsonweed</name>
    <name type="synonym">Common thornapple</name>
    <dbReference type="NCBI Taxonomy" id="4076"/>
    <lineage>
        <taxon>Eukaryota</taxon>
        <taxon>Viridiplantae</taxon>
        <taxon>Streptophyta</taxon>
        <taxon>Embryophyta</taxon>
        <taxon>Tracheophyta</taxon>
        <taxon>Spermatophyta</taxon>
        <taxon>Magnoliopsida</taxon>
        <taxon>eudicotyledons</taxon>
        <taxon>Gunneridae</taxon>
        <taxon>Pentapetalae</taxon>
        <taxon>asterids</taxon>
        <taxon>lamiids</taxon>
        <taxon>Solanales</taxon>
        <taxon>Solanaceae</taxon>
        <taxon>Solanoideae</taxon>
        <taxon>Datureae</taxon>
        <taxon>Datura</taxon>
    </lineage>
</organism>
<dbReference type="EMBL" id="JACEIK010001068">
    <property type="protein sequence ID" value="MCD7465653.1"/>
    <property type="molecule type" value="Genomic_DNA"/>
</dbReference>
<feature type="region of interest" description="Disordered" evidence="1">
    <location>
        <begin position="1"/>
        <end position="23"/>
    </location>
</feature>
<name>A0ABS8T3E3_DATST</name>
<proteinExistence type="predicted"/>
<comment type="caution">
    <text evidence="2">The sequence shown here is derived from an EMBL/GenBank/DDBJ whole genome shotgun (WGS) entry which is preliminary data.</text>
</comment>
<evidence type="ECO:0000313" key="3">
    <source>
        <dbReference type="Proteomes" id="UP000823775"/>
    </source>
</evidence>
<keyword evidence="3" id="KW-1185">Reference proteome</keyword>
<feature type="non-terminal residue" evidence="2">
    <location>
        <position position="77"/>
    </location>
</feature>
<evidence type="ECO:0000256" key="1">
    <source>
        <dbReference type="SAM" id="MobiDB-lite"/>
    </source>
</evidence>
<protein>
    <submittedName>
        <fullName evidence="2">Uncharacterized protein</fullName>
    </submittedName>
</protein>
<gene>
    <name evidence="2" type="ORF">HAX54_001686</name>
</gene>
<dbReference type="Proteomes" id="UP000823775">
    <property type="component" value="Unassembled WGS sequence"/>
</dbReference>
<reference evidence="2 3" key="1">
    <citation type="journal article" date="2021" name="BMC Genomics">
        <title>Datura genome reveals duplications of psychoactive alkaloid biosynthetic genes and high mutation rate following tissue culture.</title>
        <authorList>
            <person name="Rajewski A."/>
            <person name="Carter-House D."/>
            <person name="Stajich J."/>
            <person name="Litt A."/>
        </authorList>
    </citation>
    <scope>NUCLEOTIDE SEQUENCE [LARGE SCALE GENOMIC DNA]</scope>
    <source>
        <strain evidence="2">AR-01</strain>
    </source>
</reference>
<accession>A0ABS8T3E3</accession>
<sequence length="77" mass="9068">MPIGFNMSRRDHKGKSDYQSNAKRVKGHLSISLMEKLDTKLSWNKQIRMSCVRLPSTYHRVLKFPIHDWNGRLKGLE</sequence>
<evidence type="ECO:0000313" key="2">
    <source>
        <dbReference type="EMBL" id="MCD7465653.1"/>
    </source>
</evidence>